<dbReference type="Gene3D" id="3.20.20.140">
    <property type="entry name" value="Metal-dependent hydrolases"/>
    <property type="match status" value="1"/>
</dbReference>
<dbReference type="SUPFAM" id="SSF51338">
    <property type="entry name" value="Composite domain of metallo-dependent hydrolases"/>
    <property type="match status" value="1"/>
</dbReference>
<dbReference type="RefSeq" id="XP_046008385.1">
    <property type="nucleotide sequence ID" value="XM_046159350.1"/>
</dbReference>
<dbReference type="Gene3D" id="2.30.40.10">
    <property type="entry name" value="Urease, subunit C, domain 1"/>
    <property type="match status" value="1"/>
</dbReference>
<dbReference type="EMBL" id="JAGTJQ010000009">
    <property type="protein sequence ID" value="KAH7024837.1"/>
    <property type="molecule type" value="Genomic_DNA"/>
</dbReference>
<dbReference type="InterPro" id="IPR050287">
    <property type="entry name" value="MTA/SAH_deaminase"/>
</dbReference>
<reference evidence="2" key="1">
    <citation type="journal article" date="2021" name="Nat. Commun.">
        <title>Genetic determinants of endophytism in the Arabidopsis root mycobiome.</title>
        <authorList>
            <person name="Mesny F."/>
            <person name="Miyauchi S."/>
            <person name="Thiergart T."/>
            <person name="Pickel B."/>
            <person name="Atanasova L."/>
            <person name="Karlsson M."/>
            <person name="Huettel B."/>
            <person name="Barry K.W."/>
            <person name="Haridas S."/>
            <person name="Chen C."/>
            <person name="Bauer D."/>
            <person name="Andreopoulos W."/>
            <person name="Pangilinan J."/>
            <person name="LaButti K."/>
            <person name="Riley R."/>
            <person name="Lipzen A."/>
            <person name="Clum A."/>
            <person name="Drula E."/>
            <person name="Henrissat B."/>
            <person name="Kohler A."/>
            <person name="Grigoriev I.V."/>
            <person name="Martin F.M."/>
            <person name="Hacquard S."/>
        </authorList>
    </citation>
    <scope>NUCLEOTIDE SEQUENCE</scope>
    <source>
        <strain evidence="2">MPI-CAGE-CH-0230</strain>
    </source>
</reference>
<dbReference type="OrthoDB" id="194468at2759"/>
<comment type="caution">
    <text evidence="2">The sequence shown here is derived from an EMBL/GenBank/DDBJ whole genome shotgun (WGS) entry which is preliminary data.</text>
</comment>
<dbReference type="AlphaFoldDB" id="A0A9P9BLE4"/>
<dbReference type="Proteomes" id="UP000756346">
    <property type="component" value="Unassembled WGS sequence"/>
</dbReference>
<dbReference type="InterPro" id="IPR011059">
    <property type="entry name" value="Metal-dep_hydrolase_composite"/>
</dbReference>
<name>A0A9P9BLE4_9PEZI</name>
<dbReference type="InterPro" id="IPR006680">
    <property type="entry name" value="Amidohydro-rel"/>
</dbReference>
<feature type="domain" description="Amidohydrolase-related" evidence="1">
    <location>
        <begin position="56"/>
        <end position="421"/>
    </location>
</feature>
<dbReference type="PANTHER" id="PTHR43794">
    <property type="entry name" value="AMINOHYDROLASE SSNA-RELATED"/>
    <property type="match status" value="1"/>
</dbReference>
<dbReference type="GO" id="GO:0016810">
    <property type="term" value="F:hydrolase activity, acting on carbon-nitrogen (but not peptide) bonds"/>
    <property type="evidence" value="ECO:0007669"/>
    <property type="project" value="InterPro"/>
</dbReference>
<evidence type="ECO:0000313" key="2">
    <source>
        <dbReference type="EMBL" id="KAH7024837.1"/>
    </source>
</evidence>
<organism evidence="2 3">
    <name type="scientific">Microdochium trichocladiopsis</name>
    <dbReference type="NCBI Taxonomy" id="1682393"/>
    <lineage>
        <taxon>Eukaryota</taxon>
        <taxon>Fungi</taxon>
        <taxon>Dikarya</taxon>
        <taxon>Ascomycota</taxon>
        <taxon>Pezizomycotina</taxon>
        <taxon>Sordariomycetes</taxon>
        <taxon>Xylariomycetidae</taxon>
        <taxon>Xylariales</taxon>
        <taxon>Microdochiaceae</taxon>
        <taxon>Microdochium</taxon>
    </lineage>
</organism>
<dbReference type="InterPro" id="IPR032466">
    <property type="entry name" value="Metal_Hydrolase"/>
</dbReference>
<gene>
    <name evidence="2" type="ORF">B0I36DRAFT_366745</name>
</gene>
<protein>
    <recommendedName>
        <fullName evidence="1">Amidohydrolase-related domain-containing protein</fullName>
    </recommendedName>
</protein>
<dbReference type="GeneID" id="70188896"/>
<dbReference type="SUPFAM" id="SSF51556">
    <property type="entry name" value="Metallo-dependent hydrolases"/>
    <property type="match status" value="1"/>
</dbReference>
<keyword evidence="3" id="KW-1185">Reference proteome</keyword>
<accession>A0A9P9BLE4</accession>
<evidence type="ECO:0000313" key="3">
    <source>
        <dbReference type="Proteomes" id="UP000756346"/>
    </source>
</evidence>
<sequence length="500" mass="54052">MSHILLKSGTVLIHNESDEVTVRLADVLIKDDLIHSIEDHIEAPENATIIDCHGGIVSPGFIDTHKHMWQSQLKGTHSDQILFDYYHSGNLASSHYEPEDVFWGVLSSAAESVDGGTTTVVDHAHMNYSADHSKEAIRATVGSGIRSVFCYCAQPRVTSWQPELKVDSNPVPGWVMETFRELAAKQPFGPRGRVRLGFAMDTMFVPEQVLQDTFAEARKHGAHLITSHATKVGMFDAPSTLAVLEKGRLLGPDILLSHANATSGEELAHLEKTGVHLSSTPLSEMQMGHGHPVCLHPEFQPLASLGTDSNSICTSYIPAQMQIVLQATRSRRTEEQMRNGNSDATIGPTVNNVYNLGTILGARAIGLEREIGSIAVGKKADIVVFQGRSPAMLAVSERDPVASIVLFSSVADVQTVIIDGAIRKNNFSLRPLSVPKDLEGAGDDPAAGSTLLEWTDVVAEVSRSSKKIEEGRAKAGDQDAARDGLIKYFLGAMVEAGLMK</sequence>
<evidence type="ECO:0000259" key="1">
    <source>
        <dbReference type="Pfam" id="PF01979"/>
    </source>
</evidence>
<dbReference type="Pfam" id="PF01979">
    <property type="entry name" value="Amidohydro_1"/>
    <property type="match status" value="1"/>
</dbReference>
<proteinExistence type="predicted"/>
<dbReference type="PANTHER" id="PTHR43794:SF5">
    <property type="entry name" value="CHLOROHYDROLASE FAMILY PROTEIN"/>
    <property type="match status" value="1"/>
</dbReference>